<reference evidence="1 2" key="1">
    <citation type="journal article" date="2012" name="Nat. Genet.">
        <title>The yak genome and adaptation to life at high altitude.</title>
        <authorList>
            <person name="Qiu Q."/>
            <person name="Zhang G."/>
            <person name="Ma T."/>
            <person name="Qian W."/>
            <person name="Wang J."/>
            <person name="Ye Z."/>
            <person name="Cao C."/>
            <person name="Hu Q."/>
            <person name="Kim J."/>
            <person name="Larkin D.M."/>
            <person name="Auvil L."/>
            <person name="Capitanu B."/>
            <person name="Ma J."/>
            <person name="Lewin H.A."/>
            <person name="Qian X."/>
            <person name="Lang Y."/>
            <person name="Zhou R."/>
            <person name="Wang L."/>
            <person name="Wang K."/>
            <person name="Xia J."/>
            <person name="Liao S."/>
            <person name="Pan S."/>
            <person name="Lu X."/>
            <person name="Hou H."/>
            <person name="Wang Y."/>
            <person name="Zang X."/>
            <person name="Yin Y."/>
            <person name="Ma H."/>
            <person name="Zhang J."/>
            <person name="Wang Z."/>
            <person name="Zhang Y."/>
            <person name="Zhang D."/>
            <person name="Yonezawa T."/>
            <person name="Hasegawa M."/>
            <person name="Zhong Y."/>
            <person name="Liu W."/>
            <person name="Zhang Y."/>
            <person name="Huang Z."/>
            <person name="Zhang S."/>
            <person name="Long R."/>
            <person name="Yang H."/>
            <person name="Wang J."/>
            <person name="Lenstra J.A."/>
            <person name="Cooper D.N."/>
            <person name="Wu Y."/>
            <person name="Wang J."/>
            <person name="Shi P."/>
            <person name="Wang J."/>
            <person name="Liu J."/>
        </authorList>
    </citation>
    <scope>NUCLEOTIDE SEQUENCE [LARGE SCALE GENOMIC DNA]</scope>
    <source>
        <strain evidence="2">yakQH1</strain>
    </source>
</reference>
<evidence type="ECO:0000313" key="2">
    <source>
        <dbReference type="Proteomes" id="UP000011080"/>
    </source>
</evidence>
<accession>L8IYT5</accession>
<sequence>CLPSSTQLVLHIYFVLPGNGGHPKAETVPTALRRSPILSGHTRSGRSSFTLLLADSA</sequence>
<evidence type="ECO:0000313" key="1">
    <source>
        <dbReference type="EMBL" id="ELR61785.1"/>
    </source>
</evidence>
<organism evidence="1 2">
    <name type="scientific">Bos mutus</name>
    <name type="common">wild yak</name>
    <dbReference type="NCBI Taxonomy" id="72004"/>
    <lineage>
        <taxon>Eukaryota</taxon>
        <taxon>Metazoa</taxon>
        <taxon>Chordata</taxon>
        <taxon>Craniata</taxon>
        <taxon>Vertebrata</taxon>
        <taxon>Euteleostomi</taxon>
        <taxon>Mammalia</taxon>
        <taxon>Eutheria</taxon>
        <taxon>Laurasiatheria</taxon>
        <taxon>Artiodactyla</taxon>
        <taxon>Ruminantia</taxon>
        <taxon>Pecora</taxon>
        <taxon>Bovidae</taxon>
        <taxon>Bovinae</taxon>
        <taxon>Bos</taxon>
    </lineage>
</organism>
<gene>
    <name evidence="1" type="ORF">M91_18682</name>
</gene>
<feature type="non-terminal residue" evidence="1">
    <location>
        <position position="1"/>
    </location>
</feature>
<dbReference type="Proteomes" id="UP000011080">
    <property type="component" value="Unassembled WGS sequence"/>
</dbReference>
<feature type="non-terminal residue" evidence="1">
    <location>
        <position position="57"/>
    </location>
</feature>
<protein>
    <submittedName>
        <fullName evidence="1">Uncharacterized protein</fullName>
    </submittedName>
</protein>
<proteinExistence type="predicted"/>
<dbReference type="EMBL" id="JH880411">
    <property type="protein sequence ID" value="ELR61785.1"/>
    <property type="molecule type" value="Genomic_DNA"/>
</dbReference>
<dbReference type="AlphaFoldDB" id="L8IYT5"/>
<name>L8IYT5_9CETA</name>